<gene>
    <name evidence="1" type="ORF">GJ744_003717</name>
</gene>
<organism evidence="1 2">
    <name type="scientific">Endocarpon pusillum</name>
    <dbReference type="NCBI Taxonomy" id="364733"/>
    <lineage>
        <taxon>Eukaryota</taxon>
        <taxon>Fungi</taxon>
        <taxon>Dikarya</taxon>
        <taxon>Ascomycota</taxon>
        <taxon>Pezizomycotina</taxon>
        <taxon>Eurotiomycetes</taxon>
        <taxon>Chaetothyriomycetidae</taxon>
        <taxon>Verrucariales</taxon>
        <taxon>Verrucariaceae</taxon>
        <taxon>Endocarpon</taxon>
    </lineage>
</organism>
<dbReference type="AlphaFoldDB" id="A0A8H7E0E9"/>
<dbReference type="EMBL" id="JAACFV010000177">
    <property type="protein sequence ID" value="KAF7503458.1"/>
    <property type="molecule type" value="Genomic_DNA"/>
</dbReference>
<name>A0A8H7E0E9_9EURO</name>
<dbReference type="Proteomes" id="UP000606974">
    <property type="component" value="Unassembled WGS sequence"/>
</dbReference>
<proteinExistence type="predicted"/>
<accession>A0A8H7E0E9</accession>
<evidence type="ECO:0000313" key="1">
    <source>
        <dbReference type="EMBL" id="KAF7503458.1"/>
    </source>
</evidence>
<sequence>MSRSCCATLQANDVEECEVGMFIVRQKKKVIPRAFWFQLKNAMDEECATTL</sequence>
<protein>
    <submittedName>
        <fullName evidence="1">Uncharacterized protein</fullName>
    </submittedName>
</protein>
<reference evidence="1" key="1">
    <citation type="submission" date="2020-02" db="EMBL/GenBank/DDBJ databases">
        <authorList>
            <person name="Palmer J.M."/>
        </authorList>
    </citation>
    <scope>NUCLEOTIDE SEQUENCE</scope>
    <source>
        <strain evidence="1">EPUS1.4</strain>
        <tissue evidence="1">Thallus</tissue>
    </source>
</reference>
<evidence type="ECO:0000313" key="2">
    <source>
        <dbReference type="Proteomes" id="UP000606974"/>
    </source>
</evidence>
<keyword evidence="2" id="KW-1185">Reference proteome</keyword>
<comment type="caution">
    <text evidence="1">The sequence shown here is derived from an EMBL/GenBank/DDBJ whole genome shotgun (WGS) entry which is preliminary data.</text>
</comment>